<dbReference type="EMBL" id="RCMK01000529">
    <property type="protein sequence ID" value="KAG2923719.1"/>
    <property type="molecule type" value="Genomic_DNA"/>
</dbReference>
<evidence type="ECO:0000313" key="5">
    <source>
        <dbReference type="EMBL" id="KAG3214358.1"/>
    </source>
</evidence>
<evidence type="ECO:0000313" key="3">
    <source>
        <dbReference type="EMBL" id="KAG2923719.1"/>
    </source>
</evidence>
<dbReference type="EMBL" id="RCML01000676">
    <property type="protein sequence ID" value="KAG2971311.1"/>
    <property type="molecule type" value="Genomic_DNA"/>
</dbReference>
<dbReference type="OrthoDB" id="10269796at2759"/>
<dbReference type="Proteomes" id="UP000735874">
    <property type="component" value="Unassembled WGS sequence"/>
</dbReference>
<reference evidence="1" key="2">
    <citation type="submission" date="2018-10" db="EMBL/GenBank/DDBJ databases">
        <title>Effector identification in a new, highly contiguous assembly of the strawberry crown rot pathogen Phytophthora cactorum.</title>
        <authorList>
            <person name="Armitage A.D."/>
            <person name="Nellist C.F."/>
            <person name="Bates H."/>
            <person name="Vickerstaff R.J."/>
            <person name="Harrison R.J."/>
        </authorList>
    </citation>
    <scope>NUCLEOTIDE SEQUENCE</scope>
    <source>
        <strain evidence="1">15-7</strain>
        <strain evidence="2">4032</strain>
        <strain evidence="3">4040</strain>
        <strain evidence="4">P415</strain>
        <strain evidence="5">P421</strain>
    </source>
</reference>
<name>A0A329RUW5_9STRA</name>
<dbReference type="EMBL" id="RCMI01000668">
    <property type="protein sequence ID" value="KAG2901376.1"/>
    <property type="molecule type" value="Genomic_DNA"/>
</dbReference>
<gene>
    <name evidence="6" type="ORF">PC110_g16636</name>
    <name evidence="1" type="ORF">PC113_g16495</name>
    <name evidence="2" type="ORF">PC115_g15887</name>
    <name evidence="3" type="ORF">PC117_g15640</name>
    <name evidence="4" type="ORF">PC118_g16360</name>
    <name evidence="5" type="ORF">PC129_g14728</name>
</gene>
<evidence type="ECO:0000313" key="7">
    <source>
        <dbReference type="Proteomes" id="UP000251314"/>
    </source>
</evidence>
<accession>A0A329RUW5</accession>
<evidence type="ECO:0000313" key="2">
    <source>
        <dbReference type="EMBL" id="KAG2901376.1"/>
    </source>
</evidence>
<dbReference type="EMBL" id="RCMV01000645">
    <property type="protein sequence ID" value="KAG3214358.1"/>
    <property type="molecule type" value="Genomic_DNA"/>
</dbReference>
<dbReference type="Proteomes" id="UP000251314">
    <property type="component" value="Unassembled WGS sequence"/>
</dbReference>
<dbReference type="Proteomes" id="UP000760860">
    <property type="component" value="Unassembled WGS sequence"/>
</dbReference>
<evidence type="ECO:0000313" key="4">
    <source>
        <dbReference type="EMBL" id="KAG2971311.1"/>
    </source>
</evidence>
<keyword evidence="7" id="KW-1185">Reference proteome</keyword>
<dbReference type="EMBL" id="RCMG01000658">
    <property type="protein sequence ID" value="KAG2850766.1"/>
    <property type="molecule type" value="Genomic_DNA"/>
</dbReference>
<dbReference type="Proteomes" id="UP000736787">
    <property type="component" value="Unassembled WGS sequence"/>
</dbReference>
<proteinExistence type="predicted"/>
<evidence type="ECO:0000313" key="6">
    <source>
        <dbReference type="EMBL" id="RAW26958.1"/>
    </source>
</evidence>
<sequence>MKHKYFRTTDIYDDPNTVENFMKETISNTGSGAPLFESDLPRQSRNPMIQALLNAHEFGGRYTHAPDHPEMFLGDLTKDQRMSVNDPMVAQMADQHRFRQIRYIRGKLQDVGDVRTEGIVGEKQMVKLVAGGFRDTAKRLGDLFDESAKNEVWRSNPNPGKTIHQLGDTIAETQKIYKNEGEKILPSYSNDRISKFSDALAIQYKVRPEAKAGKSNTVGIYKSKQEGD</sequence>
<dbReference type="VEuPathDB" id="FungiDB:PC110_g16636"/>
<dbReference type="Proteomes" id="UP000774804">
    <property type="component" value="Unassembled WGS sequence"/>
</dbReference>
<dbReference type="EMBL" id="MJFZ01000602">
    <property type="protein sequence ID" value="RAW26958.1"/>
    <property type="molecule type" value="Genomic_DNA"/>
</dbReference>
<dbReference type="Proteomes" id="UP000697107">
    <property type="component" value="Unassembled WGS sequence"/>
</dbReference>
<protein>
    <submittedName>
        <fullName evidence="6">Uncharacterized protein</fullName>
    </submittedName>
</protein>
<evidence type="ECO:0000313" key="1">
    <source>
        <dbReference type="EMBL" id="KAG2850766.1"/>
    </source>
</evidence>
<comment type="caution">
    <text evidence="6">The sequence shown here is derived from an EMBL/GenBank/DDBJ whole genome shotgun (WGS) entry which is preliminary data.</text>
</comment>
<dbReference type="AlphaFoldDB" id="A0A329RUW5"/>
<reference evidence="6 7" key="1">
    <citation type="submission" date="2018-01" db="EMBL/GenBank/DDBJ databases">
        <title>Draft genome of the strawberry crown rot pathogen Phytophthora cactorum.</title>
        <authorList>
            <person name="Armitage A.D."/>
            <person name="Lysoe E."/>
            <person name="Nellist C.F."/>
            <person name="Harrison R.J."/>
            <person name="Brurberg M.B."/>
        </authorList>
    </citation>
    <scope>NUCLEOTIDE SEQUENCE [LARGE SCALE GENOMIC DNA]</scope>
    <source>
        <strain evidence="6 7">10300</strain>
    </source>
</reference>
<organism evidence="6 7">
    <name type="scientific">Phytophthora cactorum</name>
    <dbReference type="NCBI Taxonomy" id="29920"/>
    <lineage>
        <taxon>Eukaryota</taxon>
        <taxon>Sar</taxon>
        <taxon>Stramenopiles</taxon>
        <taxon>Oomycota</taxon>
        <taxon>Peronosporomycetes</taxon>
        <taxon>Peronosporales</taxon>
        <taxon>Peronosporaceae</taxon>
        <taxon>Phytophthora</taxon>
    </lineage>
</organism>